<dbReference type="Proteomes" id="UP000325081">
    <property type="component" value="Unassembled WGS sequence"/>
</dbReference>
<dbReference type="AlphaFoldDB" id="A0A5A7RIY5"/>
<comment type="caution">
    <text evidence="1">The sequence shown here is derived from an EMBL/GenBank/DDBJ whole genome shotgun (WGS) entry which is preliminary data.</text>
</comment>
<proteinExistence type="predicted"/>
<dbReference type="OrthoDB" id="1899291at2759"/>
<dbReference type="PANTHER" id="PTHR34567">
    <property type="entry name" value="FK506-BINDING-LIKE PROTEIN"/>
    <property type="match status" value="1"/>
</dbReference>
<dbReference type="EMBL" id="BKCP01013181">
    <property type="protein sequence ID" value="GER57203.1"/>
    <property type="molecule type" value="Genomic_DNA"/>
</dbReference>
<sequence length="287" mass="32669">MEGGGRRQRWNNNKRFQNKKPNHVSWQCSVPSWEKDFCKYECSLDWQKLLQMKKCMHFYDNVIKWDDSAGEEAFRHAKTRYWAQINGLSCDFPLPDPNLYIDKIDWNSEIAPDACPDSESPQPVYSPNTGCTEPVVIFGDSFAANHGLSLAGWGDEAENFESSGNHNNKCHVSYEGQNWNLGWYEYDNGWQYGYGNEFGNYGWNSNDWGWGYYGNYYGYVGPYVENNGGQVSSYEALEARADNNGSGGAYRGKEGGRDGYGEWNNGLSLCGPTGQGVRARENWKRVS</sequence>
<protein>
    <submittedName>
        <fullName evidence="1">Translocon at the inner envelope membrane ofchloroplasts 55-II</fullName>
    </submittedName>
</protein>
<organism evidence="1 2">
    <name type="scientific">Striga asiatica</name>
    <name type="common">Asiatic witchweed</name>
    <name type="synonym">Buchnera asiatica</name>
    <dbReference type="NCBI Taxonomy" id="4170"/>
    <lineage>
        <taxon>Eukaryota</taxon>
        <taxon>Viridiplantae</taxon>
        <taxon>Streptophyta</taxon>
        <taxon>Embryophyta</taxon>
        <taxon>Tracheophyta</taxon>
        <taxon>Spermatophyta</taxon>
        <taxon>Magnoliopsida</taxon>
        <taxon>eudicotyledons</taxon>
        <taxon>Gunneridae</taxon>
        <taxon>Pentapetalae</taxon>
        <taxon>asterids</taxon>
        <taxon>lamiids</taxon>
        <taxon>Lamiales</taxon>
        <taxon>Orobanchaceae</taxon>
        <taxon>Buchnereae</taxon>
        <taxon>Striga</taxon>
    </lineage>
</organism>
<gene>
    <name evidence="1" type="ORF">STAS_35005</name>
</gene>
<keyword evidence="2" id="KW-1185">Reference proteome</keyword>
<dbReference type="PANTHER" id="PTHR34567:SF3">
    <property type="entry name" value="FK506-BINDING-LIKE PROTEIN"/>
    <property type="match status" value="1"/>
</dbReference>
<evidence type="ECO:0000313" key="2">
    <source>
        <dbReference type="Proteomes" id="UP000325081"/>
    </source>
</evidence>
<name>A0A5A7RIY5_STRAF</name>
<reference evidence="2" key="1">
    <citation type="journal article" date="2019" name="Curr. Biol.">
        <title>Genome Sequence of Striga asiatica Provides Insight into the Evolution of Plant Parasitism.</title>
        <authorList>
            <person name="Yoshida S."/>
            <person name="Kim S."/>
            <person name="Wafula E.K."/>
            <person name="Tanskanen J."/>
            <person name="Kim Y.M."/>
            <person name="Honaas L."/>
            <person name="Yang Z."/>
            <person name="Spallek T."/>
            <person name="Conn C.E."/>
            <person name="Ichihashi Y."/>
            <person name="Cheong K."/>
            <person name="Cui S."/>
            <person name="Der J.P."/>
            <person name="Gundlach H."/>
            <person name="Jiao Y."/>
            <person name="Hori C."/>
            <person name="Ishida J.K."/>
            <person name="Kasahara H."/>
            <person name="Kiba T."/>
            <person name="Kim M.S."/>
            <person name="Koo N."/>
            <person name="Laohavisit A."/>
            <person name="Lee Y.H."/>
            <person name="Lumba S."/>
            <person name="McCourt P."/>
            <person name="Mortimer J.C."/>
            <person name="Mutuku J.M."/>
            <person name="Nomura T."/>
            <person name="Sasaki-Sekimoto Y."/>
            <person name="Seto Y."/>
            <person name="Wang Y."/>
            <person name="Wakatake T."/>
            <person name="Sakakibara H."/>
            <person name="Demura T."/>
            <person name="Yamaguchi S."/>
            <person name="Yoneyama K."/>
            <person name="Manabe R.I."/>
            <person name="Nelson D.C."/>
            <person name="Schulman A.H."/>
            <person name="Timko M.P."/>
            <person name="dePamphilis C.W."/>
            <person name="Choi D."/>
            <person name="Shirasu K."/>
        </authorList>
    </citation>
    <scope>NUCLEOTIDE SEQUENCE [LARGE SCALE GENOMIC DNA]</scope>
    <source>
        <strain evidence="2">cv. UVA1</strain>
    </source>
</reference>
<accession>A0A5A7RIY5</accession>
<evidence type="ECO:0000313" key="1">
    <source>
        <dbReference type="EMBL" id="GER57203.1"/>
    </source>
</evidence>